<gene>
    <name evidence="2" type="ORF">ACFP1G_02060</name>
</gene>
<keyword evidence="1" id="KW-0732">Signal</keyword>
<name>A0ABW1SQ87_9LACO</name>
<evidence type="ECO:0000313" key="2">
    <source>
        <dbReference type="EMBL" id="MFC6206263.1"/>
    </source>
</evidence>
<dbReference type="Proteomes" id="UP001596254">
    <property type="component" value="Unassembled WGS sequence"/>
</dbReference>
<reference evidence="3" key="1">
    <citation type="journal article" date="2019" name="Int. J. Syst. Evol. Microbiol.">
        <title>The Global Catalogue of Microorganisms (GCM) 10K type strain sequencing project: providing services to taxonomists for standard genome sequencing and annotation.</title>
        <authorList>
            <consortium name="The Broad Institute Genomics Platform"/>
            <consortium name="The Broad Institute Genome Sequencing Center for Infectious Disease"/>
            <person name="Wu L."/>
            <person name="Ma J."/>
        </authorList>
    </citation>
    <scope>NUCLEOTIDE SEQUENCE [LARGE SCALE GENOMIC DNA]</scope>
    <source>
        <strain evidence="3">CCM 8905</strain>
    </source>
</reference>
<dbReference type="RefSeq" id="WP_125694174.1">
    <property type="nucleotide sequence ID" value="NZ_JBHSSK010000006.1"/>
</dbReference>
<feature type="chain" id="PRO_5046990101" evidence="1">
    <location>
        <begin position="30"/>
        <end position="130"/>
    </location>
</feature>
<feature type="signal peptide" evidence="1">
    <location>
        <begin position="1"/>
        <end position="29"/>
    </location>
</feature>
<sequence>MKSITKPIALAIVGLSLALPALPLTQANASAWHWGMAKKLRGTWRAHHDKIFHSQAKIGKNYYHFQANDPTYLNNTKFKYLGHHVYKINGYEPVYSKKRGNLYIKRVSKHHIEVSNFKHVKKSTSISLYK</sequence>
<organism evidence="2 3">
    <name type="scientific">Levilactobacillus tongjiangensis</name>
    <dbReference type="NCBI Taxonomy" id="2486023"/>
    <lineage>
        <taxon>Bacteria</taxon>
        <taxon>Bacillati</taxon>
        <taxon>Bacillota</taxon>
        <taxon>Bacilli</taxon>
        <taxon>Lactobacillales</taxon>
        <taxon>Lactobacillaceae</taxon>
        <taxon>Levilactobacillus</taxon>
    </lineage>
</organism>
<dbReference type="EMBL" id="JBHSSK010000006">
    <property type="protein sequence ID" value="MFC6206263.1"/>
    <property type="molecule type" value="Genomic_DNA"/>
</dbReference>
<evidence type="ECO:0000313" key="3">
    <source>
        <dbReference type="Proteomes" id="UP001596254"/>
    </source>
</evidence>
<keyword evidence="3" id="KW-1185">Reference proteome</keyword>
<proteinExistence type="predicted"/>
<protein>
    <submittedName>
        <fullName evidence="2">Uncharacterized protein</fullName>
    </submittedName>
</protein>
<accession>A0ABW1SQ87</accession>
<comment type="caution">
    <text evidence="2">The sequence shown here is derived from an EMBL/GenBank/DDBJ whole genome shotgun (WGS) entry which is preliminary data.</text>
</comment>
<evidence type="ECO:0000256" key="1">
    <source>
        <dbReference type="SAM" id="SignalP"/>
    </source>
</evidence>